<dbReference type="PATRIC" id="fig|931276.5.peg.2713"/>
<dbReference type="eggNOG" id="COG3941">
    <property type="taxonomic scope" value="Bacteria"/>
</dbReference>
<dbReference type="AlphaFoldDB" id="M1MP09"/>
<reference evidence="1 2" key="1">
    <citation type="submission" date="2013-02" db="EMBL/GenBank/DDBJ databases">
        <title>Genome sequence of Clostridium saccharoperbutylacetonicum N1-4(HMT).</title>
        <authorList>
            <person name="Poehlein A."/>
            <person name="Daniel R."/>
        </authorList>
    </citation>
    <scope>NUCLEOTIDE SEQUENCE [LARGE SCALE GENOMIC DNA]</scope>
    <source>
        <strain evidence="2">N1-4(HMT)</strain>
    </source>
</reference>
<dbReference type="RefSeq" id="WP_015392785.1">
    <property type="nucleotide sequence ID" value="NC_020291.1"/>
</dbReference>
<keyword evidence="2" id="KW-1185">Reference proteome</keyword>
<gene>
    <name evidence="1" type="ORF">Cspa_c27010</name>
</gene>
<dbReference type="KEGG" id="csr:Cspa_c27010"/>
<sequence>MAEDILGGRLSIEDGYTNPLQKFANAVLGTENKFKQFANGISSSNQKINNETNKSYQQVDKIAQKFINQGNTVADAINKANDKVKQNQEKTIEGLSQKYMKLGMTIQQAYGKAQQDSNKIWNGDSNQGGNNPLKDFAQSFLQGGIGGIIGKLGLIGTGITAGITVMKTLNNFMEQGFDVLNKLSDGLLSPEGIKNAIEESMDFETGRMKLDLFYGSKDKGLKAYQDATYIAQKTYAGERDTVEISAKLGQLGIAPSQKQLGKLVDVAGTRPEVQTDHIGLAVKEAVEGRSMMLQMYGINNKNLKKFYDDLRKTDPNEHKELKGALNKKGTAGDPQKYFNLLTDYIEKSPMNNYAETYAQTVKGKIERMTGVWETMKAEIMGIDVKTGTAKEGGVFATIAKQVDHLKDVLEDSGTANSIQKIGKAFGGAFESIGNAFNKAVTPETIDKVANAIVKIGEALAKMINHFVDSGQLDNLLDKLPDLTEKVVGNEVINKTTDFKVGADLAQGNFSNAANDWLMGKSDWYRNTFGIGKDVGIGSNPVESQNEQNKNDAEWFSNKTGLDKSWIYSNNDAVSSFGDWVDLKLGLRVNDEQFNSAIDRNSNLSDDEKTKLKNTINSDDKNTYHITIQKIEANNFDEIMKSIKSAAANRK</sequence>
<name>M1MP09_9CLOT</name>
<dbReference type="EMBL" id="CP004121">
    <property type="protein sequence ID" value="AGF56466.1"/>
    <property type="molecule type" value="Genomic_DNA"/>
</dbReference>
<dbReference type="Proteomes" id="UP000011728">
    <property type="component" value="Chromosome"/>
</dbReference>
<dbReference type="OrthoDB" id="9819710at2"/>
<organism evidence="1 2">
    <name type="scientific">Clostridium saccharoperbutylacetonicum N1-4(HMT)</name>
    <dbReference type="NCBI Taxonomy" id="931276"/>
    <lineage>
        <taxon>Bacteria</taxon>
        <taxon>Bacillati</taxon>
        <taxon>Bacillota</taxon>
        <taxon>Clostridia</taxon>
        <taxon>Eubacteriales</taxon>
        <taxon>Clostridiaceae</taxon>
        <taxon>Clostridium</taxon>
    </lineage>
</organism>
<evidence type="ECO:0000313" key="2">
    <source>
        <dbReference type="Proteomes" id="UP000011728"/>
    </source>
</evidence>
<protein>
    <submittedName>
        <fullName evidence="1">Uncharacterized protein</fullName>
    </submittedName>
</protein>
<proteinExistence type="predicted"/>
<evidence type="ECO:0000313" key="1">
    <source>
        <dbReference type="EMBL" id="AGF56466.1"/>
    </source>
</evidence>
<accession>M1MP09</accession>
<dbReference type="HOGENOM" id="CLU_421343_0_0_9"/>